<protein>
    <submittedName>
        <fullName evidence="2">Uncharacterized protein</fullName>
    </submittedName>
</protein>
<sequence>MCTTGQPILKVTLSLIFSLSSLNSRNQIQLLRAPHRPTPIVVLLSTPTPPTTSELRRCPPPAPRASPNPTFDCRAPPSSVVTPSPASQLQPPPGLVIMLGHRRAPFDANTTDHLRASPLPTSSSSSFAQPNIRLPSSSVLRRDPKPCESTPTSSRFGYNARMMEMI</sequence>
<dbReference type="Gramene" id="ONK58287">
    <property type="protein sequence ID" value="ONK58287"/>
    <property type="gene ID" value="A4U43_C09F10620"/>
</dbReference>
<reference evidence="3" key="1">
    <citation type="journal article" date="2017" name="Nat. Commun.">
        <title>The asparagus genome sheds light on the origin and evolution of a young Y chromosome.</title>
        <authorList>
            <person name="Harkess A."/>
            <person name="Zhou J."/>
            <person name="Xu C."/>
            <person name="Bowers J.E."/>
            <person name="Van der Hulst R."/>
            <person name="Ayyampalayam S."/>
            <person name="Mercati F."/>
            <person name="Riccardi P."/>
            <person name="McKain M.R."/>
            <person name="Kakrana A."/>
            <person name="Tang H."/>
            <person name="Ray J."/>
            <person name="Groenendijk J."/>
            <person name="Arikit S."/>
            <person name="Mathioni S.M."/>
            <person name="Nakano M."/>
            <person name="Shan H."/>
            <person name="Telgmann-Rauber A."/>
            <person name="Kanno A."/>
            <person name="Yue Z."/>
            <person name="Chen H."/>
            <person name="Li W."/>
            <person name="Chen Y."/>
            <person name="Xu X."/>
            <person name="Zhang Y."/>
            <person name="Luo S."/>
            <person name="Chen H."/>
            <person name="Gao J."/>
            <person name="Mao Z."/>
            <person name="Pires J.C."/>
            <person name="Luo M."/>
            <person name="Kudrna D."/>
            <person name="Wing R.A."/>
            <person name="Meyers B.C."/>
            <person name="Yi K."/>
            <person name="Kong H."/>
            <person name="Lavrijsen P."/>
            <person name="Sunseri F."/>
            <person name="Falavigna A."/>
            <person name="Ye Y."/>
            <person name="Leebens-Mack J.H."/>
            <person name="Chen G."/>
        </authorList>
    </citation>
    <scope>NUCLEOTIDE SEQUENCE [LARGE SCALE GENOMIC DNA]</scope>
    <source>
        <strain evidence="3">cv. DH0086</strain>
    </source>
</reference>
<dbReference type="AlphaFoldDB" id="A0A5P1EA06"/>
<evidence type="ECO:0000256" key="1">
    <source>
        <dbReference type="SAM" id="MobiDB-lite"/>
    </source>
</evidence>
<feature type="region of interest" description="Disordered" evidence="1">
    <location>
        <begin position="46"/>
        <end position="94"/>
    </location>
</feature>
<dbReference type="EMBL" id="CM007389">
    <property type="protein sequence ID" value="ONK58287.1"/>
    <property type="molecule type" value="Genomic_DNA"/>
</dbReference>
<dbReference type="Proteomes" id="UP000243459">
    <property type="component" value="Chromosome 9"/>
</dbReference>
<organism evidence="2 3">
    <name type="scientific">Asparagus officinalis</name>
    <name type="common">Garden asparagus</name>
    <dbReference type="NCBI Taxonomy" id="4686"/>
    <lineage>
        <taxon>Eukaryota</taxon>
        <taxon>Viridiplantae</taxon>
        <taxon>Streptophyta</taxon>
        <taxon>Embryophyta</taxon>
        <taxon>Tracheophyta</taxon>
        <taxon>Spermatophyta</taxon>
        <taxon>Magnoliopsida</taxon>
        <taxon>Liliopsida</taxon>
        <taxon>Asparagales</taxon>
        <taxon>Asparagaceae</taxon>
        <taxon>Asparagoideae</taxon>
        <taxon>Asparagus</taxon>
    </lineage>
</organism>
<evidence type="ECO:0000313" key="3">
    <source>
        <dbReference type="Proteomes" id="UP000243459"/>
    </source>
</evidence>
<proteinExistence type="predicted"/>
<keyword evidence="3" id="KW-1185">Reference proteome</keyword>
<feature type="region of interest" description="Disordered" evidence="1">
    <location>
        <begin position="110"/>
        <end position="155"/>
    </location>
</feature>
<name>A0A5P1EA06_ASPOF</name>
<accession>A0A5P1EA06</accession>
<gene>
    <name evidence="2" type="ORF">A4U43_C09F10620</name>
</gene>
<evidence type="ECO:0000313" key="2">
    <source>
        <dbReference type="EMBL" id="ONK58287.1"/>
    </source>
</evidence>
<feature type="compositionally biased region" description="Low complexity" evidence="1">
    <location>
        <begin position="67"/>
        <end position="87"/>
    </location>
</feature>